<comment type="caution">
    <text evidence="1">The sequence shown here is derived from an EMBL/GenBank/DDBJ whole genome shotgun (WGS) entry which is preliminary data.</text>
</comment>
<name>A0A964FGD8_9CYAN</name>
<protein>
    <submittedName>
        <fullName evidence="1">Uncharacterized protein</fullName>
    </submittedName>
</protein>
<reference evidence="1" key="1">
    <citation type="journal article" date="2021" name="Antonie Van Leeuwenhoek">
        <title>Draft genome and description of Waterburya agarophytonicola gen. nov. sp. nov. (Pleurocapsales, Cyanobacteria): a seaweed symbiont.</title>
        <authorList>
            <person name="Bonthond G."/>
            <person name="Shalygin S."/>
            <person name="Bayer T."/>
            <person name="Weinberger F."/>
        </authorList>
    </citation>
    <scope>NUCLEOTIDE SEQUENCE</scope>
    <source>
        <strain evidence="1">KI4</strain>
    </source>
</reference>
<dbReference type="RefSeq" id="WP_229641851.1">
    <property type="nucleotide sequence ID" value="NZ_JADWDC010000053.1"/>
</dbReference>
<dbReference type="Proteomes" id="UP000729733">
    <property type="component" value="Unassembled WGS sequence"/>
</dbReference>
<accession>A0A964FGD8</accession>
<proteinExistence type="predicted"/>
<dbReference type="EMBL" id="JADWDC010000053">
    <property type="protein sequence ID" value="MCC0178750.1"/>
    <property type="molecule type" value="Genomic_DNA"/>
</dbReference>
<gene>
    <name evidence="1" type="ORF">I4641_17405</name>
</gene>
<keyword evidence="2" id="KW-1185">Reference proteome</keyword>
<evidence type="ECO:0000313" key="1">
    <source>
        <dbReference type="EMBL" id="MCC0178750.1"/>
    </source>
</evidence>
<evidence type="ECO:0000313" key="2">
    <source>
        <dbReference type="Proteomes" id="UP000729733"/>
    </source>
</evidence>
<dbReference type="AlphaFoldDB" id="A0A964FGD8"/>
<sequence>MSIYIPSNESLNDRMRLIYWEEFQYVYHTVKEVAAQIRKDNRRKRREFVTGLAITPIKRILAPISRMFNHRYSDEALFILLSDAVCKIDLLIREIKEYRETKYLDVLEKISSILVSFMGKYQSIQLYLFDSSKYEQANAKKPVSESFKQWLANFDFRGFNRRVERFRSQFTFPTFDQLGISGLVISSSSQWTRKY</sequence>
<organism evidence="1 2">
    <name type="scientific">Waterburya agarophytonicola KI4</name>
    <dbReference type="NCBI Taxonomy" id="2874699"/>
    <lineage>
        <taxon>Bacteria</taxon>
        <taxon>Bacillati</taxon>
        <taxon>Cyanobacteriota</taxon>
        <taxon>Cyanophyceae</taxon>
        <taxon>Pleurocapsales</taxon>
        <taxon>Hyellaceae</taxon>
        <taxon>Waterburya</taxon>
        <taxon>Waterburya agarophytonicola</taxon>
    </lineage>
</organism>